<dbReference type="KEGG" id="dpx:DAPPUDRAFT_306406"/>
<dbReference type="Proteomes" id="UP000000305">
    <property type="component" value="Unassembled WGS sequence"/>
</dbReference>
<dbReference type="EMBL" id="GL732527">
    <property type="protein sequence ID" value="EFX87549.1"/>
    <property type="molecule type" value="Genomic_DNA"/>
</dbReference>
<dbReference type="PhylomeDB" id="E9FYL4"/>
<dbReference type="AlphaFoldDB" id="E9FYL4"/>
<protein>
    <submittedName>
        <fullName evidence="2">Uncharacterized protein</fullName>
    </submittedName>
</protein>
<keyword evidence="1" id="KW-0732">Signal</keyword>
<organism evidence="2 3">
    <name type="scientific">Daphnia pulex</name>
    <name type="common">Water flea</name>
    <dbReference type="NCBI Taxonomy" id="6669"/>
    <lineage>
        <taxon>Eukaryota</taxon>
        <taxon>Metazoa</taxon>
        <taxon>Ecdysozoa</taxon>
        <taxon>Arthropoda</taxon>
        <taxon>Crustacea</taxon>
        <taxon>Branchiopoda</taxon>
        <taxon>Diplostraca</taxon>
        <taxon>Cladocera</taxon>
        <taxon>Anomopoda</taxon>
        <taxon>Daphniidae</taxon>
        <taxon>Daphnia</taxon>
    </lineage>
</organism>
<dbReference type="OrthoDB" id="6386008at2759"/>
<dbReference type="HOGENOM" id="CLU_2724808_0_0_1"/>
<proteinExistence type="predicted"/>
<keyword evidence="3" id="KW-1185">Reference proteome</keyword>
<evidence type="ECO:0000256" key="1">
    <source>
        <dbReference type="SAM" id="SignalP"/>
    </source>
</evidence>
<sequence length="70" mass="7732">MFQKFFIFAVIIAMMAIVFTNSMPAAEEGEAVDQTFCKLFSTCVNSTDCASNLIYKTCRTNLVGSLQCCL</sequence>
<evidence type="ECO:0000313" key="3">
    <source>
        <dbReference type="Proteomes" id="UP000000305"/>
    </source>
</evidence>
<feature type="signal peptide" evidence="1">
    <location>
        <begin position="1"/>
        <end position="22"/>
    </location>
</feature>
<evidence type="ECO:0000313" key="2">
    <source>
        <dbReference type="EMBL" id="EFX87549.1"/>
    </source>
</evidence>
<reference evidence="2 3" key="1">
    <citation type="journal article" date="2011" name="Science">
        <title>The ecoresponsive genome of Daphnia pulex.</title>
        <authorList>
            <person name="Colbourne J.K."/>
            <person name="Pfrender M.E."/>
            <person name="Gilbert D."/>
            <person name="Thomas W.K."/>
            <person name="Tucker A."/>
            <person name="Oakley T.H."/>
            <person name="Tokishita S."/>
            <person name="Aerts A."/>
            <person name="Arnold G.J."/>
            <person name="Basu M.K."/>
            <person name="Bauer D.J."/>
            <person name="Caceres C.E."/>
            <person name="Carmel L."/>
            <person name="Casola C."/>
            <person name="Choi J.H."/>
            <person name="Detter J.C."/>
            <person name="Dong Q."/>
            <person name="Dusheyko S."/>
            <person name="Eads B.D."/>
            <person name="Frohlich T."/>
            <person name="Geiler-Samerotte K.A."/>
            <person name="Gerlach D."/>
            <person name="Hatcher P."/>
            <person name="Jogdeo S."/>
            <person name="Krijgsveld J."/>
            <person name="Kriventseva E.V."/>
            <person name="Kultz D."/>
            <person name="Laforsch C."/>
            <person name="Lindquist E."/>
            <person name="Lopez J."/>
            <person name="Manak J.R."/>
            <person name="Muller J."/>
            <person name="Pangilinan J."/>
            <person name="Patwardhan R.P."/>
            <person name="Pitluck S."/>
            <person name="Pritham E.J."/>
            <person name="Rechtsteiner A."/>
            <person name="Rho M."/>
            <person name="Rogozin I.B."/>
            <person name="Sakarya O."/>
            <person name="Salamov A."/>
            <person name="Schaack S."/>
            <person name="Shapiro H."/>
            <person name="Shiga Y."/>
            <person name="Skalitzky C."/>
            <person name="Smith Z."/>
            <person name="Souvorov A."/>
            <person name="Sung W."/>
            <person name="Tang Z."/>
            <person name="Tsuchiya D."/>
            <person name="Tu H."/>
            <person name="Vos H."/>
            <person name="Wang M."/>
            <person name="Wolf Y.I."/>
            <person name="Yamagata H."/>
            <person name="Yamada T."/>
            <person name="Ye Y."/>
            <person name="Shaw J.R."/>
            <person name="Andrews J."/>
            <person name="Crease T.J."/>
            <person name="Tang H."/>
            <person name="Lucas S.M."/>
            <person name="Robertson H.M."/>
            <person name="Bork P."/>
            <person name="Koonin E.V."/>
            <person name="Zdobnov E.M."/>
            <person name="Grigoriev I.V."/>
            <person name="Lynch M."/>
            <person name="Boore J.L."/>
        </authorList>
    </citation>
    <scope>NUCLEOTIDE SEQUENCE [LARGE SCALE GENOMIC DNA]</scope>
</reference>
<feature type="chain" id="PRO_5003236520" evidence="1">
    <location>
        <begin position="23"/>
        <end position="70"/>
    </location>
</feature>
<accession>E9FYL4</accession>
<name>E9FYL4_DAPPU</name>
<gene>
    <name evidence="2" type="ORF">DAPPUDRAFT_306406</name>
</gene>
<dbReference type="InParanoid" id="E9FYL4"/>